<dbReference type="SUPFAM" id="SSF52540">
    <property type="entry name" value="P-loop containing nucleoside triphosphate hydrolases"/>
    <property type="match status" value="1"/>
</dbReference>
<dbReference type="SMART" id="SM00369">
    <property type="entry name" value="LRR_TYP"/>
    <property type="match status" value="5"/>
</dbReference>
<keyword evidence="7" id="KW-0547">Nucleotide-binding</keyword>
<dbReference type="Gene3D" id="1.25.40.20">
    <property type="entry name" value="Ankyrin repeat-containing domain"/>
    <property type="match status" value="1"/>
</dbReference>
<evidence type="ECO:0000256" key="4">
    <source>
        <dbReference type="ARBA" id="ARBA00022614"/>
    </source>
</evidence>
<dbReference type="PANTHER" id="PTHR48051">
    <property type="match status" value="1"/>
</dbReference>
<dbReference type="InterPro" id="IPR020859">
    <property type="entry name" value="ROC"/>
</dbReference>
<evidence type="ECO:0000256" key="6">
    <source>
        <dbReference type="ARBA" id="ARBA00022737"/>
    </source>
</evidence>
<evidence type="ECO:0000256" key="2">
    <source>
        <dbReference type="ARBA" id="ARBA00012513"/>
    </source>
</evidence>
<dbReference type="EnsemblMetazoa" id="XM_011405793.1">
    <property type="protein sequence ID" value="XP_011404095.1"/>
    <property type="gene ID" value="LOC105312843"/>
</dbReference>
<feature type="domain" description="Roc" evidence="14">
    <location>
        <begin position="576"/>
        <end position="766"/>
    </location>
</feature>
<dbReference type="Pfam" id="PF12796">
    <property type="entry name" value="Ank_2"/>
    <property type="match status" value="2"/>
</dbReference>
<dbReference type="Gene3D" id="3.80.10.10">
    <property type="entry name" value="Ribonuclease Inhibitor"/>
    <property type="match status" value="2"/>
</dbReference>
<dbReference type="Pfam" id="PF13855">
    <property type="entry name" value="LRR_8"/>
    <property type="match status" value="1"/>
</dbReference>
<feature type="region of interest" description="Disordered" evidence="13">
    <location>
        <begin position="942"/>
        <end position="995"/>
    </location>
</feature>
<evidence type="ECO:0000256" key="10">
    <source>
        <dbReference type="ARBA" id="ARBA00047899"/>
    </source>
</evidence>
<proteinExistence type="predicted"/>
<dbReference type="Pfam" id="PF00560">
    <property type="entry name" value="LRR_1"/>
    <property type="match status" value="2"/>
</dbReference>
<evidence type="ECO:0000256" key="7">
    <source>
        <dbReference type="ARBA" id="ARBA00022741"/>
    </source>
</evidence>
<evidence type="ECO:0000313" key="16">
    <source>
        <dbReference type="Proteomes" id="UP000007879"/>
    </source>
</evidence>
<dbReference type="RefSeq" id="XP_011404095.1">
    <property type="nucleotide sequence ID" value="XM_011405793.1"/>
</dbReference>
<evidence type="ECO:0000256" key="5">
    <source>
        <dbReference type="ARBA" id="ARBA00022679"/>
    </source>
</evidence>
<dbReference type="InterPro" id="IPR001611">
    <property type="entry name" value="Leu-rich_rpt"/>
</dbReference>
<dbReference type="InterPro" id="IPR032171">
    <property type="entry name" value="COR-A"/>
</dbReference>
<keyword evidence="9" id="KW-0067">ATP-binding</keyword>
<comment type="catalytic activity">
    <reaction evidence="11">
        <text>L-seryl-[protein] + ATP = O-phospho-L-seryl-[protein] + ADP + H(+)</text>
        <dbReference type="Rhea" id="RHEA:17989"/>
        <dbReference type="Rhea" id="RHEA-COMP:9863"/>
        <dbReference type="Rhea" id="RHEA-COMP:11604"/>
        <dbReference type="ChEBI" id="CHEBI:15378"/>
        <dbReference type="ChEBI" id="CHEBI:29999"/>
        <dbReference type="ChEBI" id="CHEBI:30616"/>
        <dbReference type="ChEBI" id="CHEBI:83421"/>
        <dbReference type="ChEBI" id="CHEBI:456216"/>
        <dbReference type="EC" id="2.7.11.1"/>
    </reaction>
</comment>
<dbReference type="PROSITE" id="PS50088">
    <property type="entry name" value="ANK_REPEAT"/>
    <property type="match status" value="2"/>
</dbReference>
<dbReference type="Pfam" id="PF16095">
    <property type="entry name" value="COR-A"/>
    <property type="match status" value="1"/>
</dbReference>
<dbReference type="PANTHER" id="PTHR48051:SF1">
    <property type="entry name" value="RAS SUPPRESSOR PROTEIN 1"/>
    <property type="match status" value="1"/>
</dbReference>
<dbReference type="GO" id="GO:0004674">
    <property type="term" value="F:protein serine/threonine kinase activity"/>
    <property type="evidence" value="ECO:0007669"/>
    <property type="project" value="UniProtKB-KW"/>
</dbReference>
<keyword evidence="16" id="KW-1185">Reference proteome</keyword>
<dbReference type="GeneID" id="105312843"/>
<keyword evidence="8" id="KW-0418">Kinase</keyword>
<dbReference type="PROSITE" id="PS51450">
    <property type="entry name" value="LRR"/>
    <property type="match status" value="3"/>
</dbReference>
<dbReference type="InterPro" id="IPR032675">
    <property type="entry name" value="LRR_dom_sf"/>
</dbReference>
<dbReference type="InterPro" id="IPR002110">
    <property type="entry name" value="Ankyrin_rpt"/>
</dbReference>
<dbReference type="InterPro" id="IPR036770">
    <property type="entry name" value="Ankyrin_rpt-contain_sf"/>
</dbReference>
<evidence type="ECO:0000256" key="9">
    <source>
        <dbReference type="ARBA" id="ARBA00022840"/>
    </source>
</evidence>
<dbReference type="PRINTS" id="PR00449">
    <property type="entry name" value="RASTRNSFRMNG"/>
</dbReference>
<dbReference type="InterPro" id="IPR036388">
    <property type="entry name" value="WH-like_DNA-bd_sf"/>
</dbReference>
<evidence type="ECO:0000256" key="12">
    <source>
        <dbReference type="PROSITE-ProRule" id="PRU00023"/>
    </source>
</evidence>
<evidence type="ECO:0000256" key="1">
    <source>
        <dbReference type="ARBA" id="ARBA00001946"/>
    </source>
</evidence>
<dbReference type="InterPro" id="IPR027417">
    <property type="entry name" value="P-loop_NTPase"/>
</dbReference>
<dbReference type="SMART" id="SM00364">
    <property type="entry name" value="LRR_BAC"/>
    <property type="match status" value="5"/>
</dbReference>
<keyword evidence="6" id="KW-0677">Repeat</keyword>
<evidence type="ECO:0000313" key="15">
    <source>
        <dbReference type="EnsemblMetazoa" id="XP_011404095.1"/>
    </source>
</evidence>
<feature type="repeat" description="ANK" evidence="12">
    <location>
        <begin position="48"/>
        <end position="74"/>
    </location>
</feature>
<protein>
    <recommendedName>
        <fullName evidence="2">non-specific serine/threonine protein kinase</fullName>
        <ecNumber evidence="2">2.7.11.1</ecNumber>
    </recommendedName>
</protein>
<dbReference type="InterPro" id="IPR003591">
    <property type="entry name" value="Leu-rich_rpt_typical-subtyp"/>
</dbReference>
<dbReference type="Gene3D" id="3.30.70.1390">
    <property type="entry name" value="ROC domain from the Parkinson's disease-associated leucine-rich repeat kinase 2"/>
    <property type="match status" value="1"/>
</dbReference>
<dbReference type="Pfam" id="PF08477">
    <property type="entry name" value="Roc"/>
    <property type="match status" value="1"/>
</dbReference>
<dbReference type="Gene3D" id="1.10.10.10">
    <property type="entry name" value="Winged helix-like DNA-binding domain superfamily/Winged helix DNA-binding domain"/>
    <property type="match status" value="1"/>
</dbReference>
<name>A0AAN0IM31_AMPQE</name>
<reference evidence="15" key="2">
    <citation type="submission" date="2024-06" db="UniProtKB">
        <authorList>
            <consortium name="EnsemblMetazoa"/>
        </authorList>
    </citation>
    <scope>IDENTIFICATION</scope>
</reference>
<keyword evidence="3" id="KW-0723">Serine/threonine-protein kinase</keyword>
<feature type="repeat" description="ANK" evidence="12">
    <location>
        <begin position="80"/>
        <end position="112"/>
    </location>
</feature>
<dbReference type="PROSITE" id="PS51424">
    <property type="entry name" value="ROC"/>
    <property type="match status" value="1"/>
</dbReference>
<comment type="catalytic activity">
    <reaction evidence="10">
        <text>L-threonyl-[protein] + ATP = O-phospho-L-threonyl-[protein] + ADP + H(+)</text>
        <dbReference type="Rhea" id="RHEA:46608"/>
        <dbReference type="Rhea" id="RHEA-COMP:11060"/>
        <dbReference type="Rhea" id="RHEA-COMP:11605"/>
        <dbReference type="ChEBI" id="CHEBI:15378"/>
        <dbReference type="ChEBI" id="CHEBI:30013"/>
        <dbReference type="ChEBI" id="CHEBI:30616"/>
        <dbReference type="ChEBI" id="CHEBI:61977"/>
        <dbReference type="ChEBI" id="CHEBI:456216"/>
        <dbReference type="EC" id="2.7.11.1"/>
    </reaction>
</comment>
<comment type="cofactor">
    <cofactor evidence="1">
        <name>Mg(2+)</name>
        <dbReference type="ChEBI" id="CHEBI:18420"/>
    </cofactor>
</comment>
<dbReference type="EC" id="2.7.11.1" evidence="2"/>
<dbReference type="SUPFAM" id="SSF52058">
    <property type="entry name" value="L domain-like"/>
    <property type="match status" value="1"/>
</dbReference>
<evidence type="ECO:0000256" key="8">
    <source>
        <dbReference type="ARBA" id="ARBA00022777"/>
    </source>
</evidence>
<dbReference type="GO" id="GO:0009966">
    <property type="term" value="P:regulation of signal transduction"/>
    <property type="evidence" value="ECO:0007669"/>
    <property type="project" value="UniProtKB-ARBA"/>
</dbReference>
<feature type="compositionally biased region" description="Basic and acidic residues" evidence="13">
    <location>
        <begin position="432"/>
        <end position="442"/>
    </location>
</feature>
<organism evidence="15 16">
    <name type="scientific">Amphimedon queenslandica</name>
    <name type="common">Sponge</name>
    <dbReference type="NCBI Taxonomy" id="400682"/>
    <lineage>
        <taxon>Eukaryota</taxon>
        <taxon>Metazoa</taxon>
        <taxon>Porifera</taxon>
        <taxon>Demospongiae</taxon>
        <taxon>Heteroscleromorpha</taxon>
        <taxon>Haplosclerida</taxon>
        <taxon>Niphatidae</taxon>
        <taxon>Amphimedon</taxon>
    </lineage>
</organism>
<dbReference type="AlphaFoldDB" id="A0AAN0IM31"/>
<dbReference type="GO" id="GO:0005737">
    <property type="term" value="C:cytoplasm"/>
    <property type="evidence" value="ECO:0007669"/>
    <property type="project" value="TreeGrafter"/>
</dbReference>
<dbReference type="Gene3D" id="3.40.50.300">
    <property type="entry name" value="P-loop containing nucleotide triphosphate hydrolases"/>
    <property type="match status" value="1"/>
</dbReference>
<dbReference type="InterPro" id="IPR050216">
    <property type="entry name" value="LRR_domain-containing"/>
</dbReference>
<evidence type="ECO:0000256" key="11">
    <source>
        <dbReference type="ARBA" id="ARBA00048679"/>
    </source>
</evidence>
<dbReference type="SMART" id="SM00248">
    <property type="entry name" value="ANK"/>
    <property type="match status" value="5"/>
</dbReference>
<evidence type="ECO:0000256" key="13">
    <source>
        <dbReference type="SAM" id="MobiDB-lite"/>
    </source>
</evidence>
<accession>A0AAN0IM31</accession>
<keyword evidence="5" id="KW-0808">Transferase</keyword>
<dbReference type="Proteomes" id="UP000007879">
    <property type="component" value="Unassembled WGS sequence"/>
</dbReference>
<keyword evidence="4" id="KW-0433">Leucine-rich repeat</keyword>
<dbReference type="KEGG" id="aqu:105312843"/>
<dbReference type="GO" id="GO:0005524">
    <property type="term" value="F:ATP binding"/>
    <property type="evidence" value="ECO:0007669"/>
    <property type="project" value="UniProtKB-KW"/>
</dbReference>
<sequence>MSLLDMTNRRDPPKAVVEKTIYNACLKGHYRVVKELLNCNVNPNSKCDLGTPMYAAVMADSLEVVKLLVDRGAEYRRVVGGFSPVFASCVEGRMKILRYLVNAGADLRCIKNPPLVFTACMQGHLEIFKYLMTETDFDVNWTINQEDAAKVDGKDSLLYVAASSRRLEVADYLLQQGAIITQLIISRFSDFIKDLLAKRVKPSSHQKNSAGEPLVSARWRELGLAELPWSFLSSFNTRLTKLELRANRLSTLPEEIFQMPNLKTLDVSQNILPELSQDVVPWNCLNLTELDASRNQISYAPSGVFLLPNLTSLNLSYNLLQRLPGDPEDACPNLTWRCDLLKKIDLSHNRLRTLPDTFKSLRRLNTFTVSYNHLHSLPPSMGLGCINLYLPLTMSWANCRMNKLSLAHNNLTTLTHSLEEEQTYSRSGSHAVNKEKDGERRSRGSTTLSTMFSVKKKKPAKSPSVSPLLTNAPDANPRELPFEAWSNTLQTLYLQNNNIQFLPNYLGNFTSIARLDMSHNTSVHCLPLTFGRLKNCWELIMHGLDITNVPKHLIPGVGRGASTKQLIAYLKAQMKKAEPYTRMKLMAVGLQGRGKTTLLSVLRDPNNQLPPNVSTVGVSVHKWTVRAPKGRNLSQRQQMDVTFSMWDLAGQEVYYATHQCFLSRNTLYLVVWNMTEGEQGIDYLRPWLLNVQARAPYSPIIVVGTHLDKIPPNQVAELRHMYRSRILKNYDAQGYPTISDICMVSCVTKEGIRDLQDRIHAAALNAKDPDTHEHVIGMQVPRSYCVLQNIVEDEAKRLKEVGQPPVLNQKEFSALAEKTEDISDPEELTLAAQFLHDNGVMLHYNDHLKGLNNLYFIDPVWLADMLAHIITVPQKHSFVQNGILVEARLRIIFHGHRDYPEQYLQQYMQLLERFEIALSLGQGTLLVPSMLPEQRPALPFAMPLPSRVKSPPHEPRSVSRSNLALGSTPSSSEMEGGEEEDNVSITRVIDGKVVS</sequence>
<dbReference type="PROSITE" id="PS50297">
    <property type="entry name" value="ANK_REP_REGION"/>
    <property type="match status" value="1"/>
</dbReference>
<keyword evidence="12" id="KW-0040">ANK repeat</keyword>
<evidence type="ECO:0000256" key="3">
    <source>
        <dbReference type="ARBA" id="ARBA00022527"/>
    </source>
</evidence>
<dbReference type="SUPFAM" id="SSF48403">
    <property type="entry name" value="Ankyrin repeat"/>
    <property type="match status" value="1"/>
</dbReference>
<evidence type="ECO:0000259" key="14">
    <source>
        <dbReference type="PROSITE" id="PS51424"/>
    </source>
</evidence>
<reference evidence="16" key="1">
    <citation type="journal article" date="2010" name="Nature">
        <title>The Amphimedon queenslandica genome and the evolution of animal complexity.</title>
        <authorList>
            <person name="Srivastava M."/>
            <person name="Simakov O."/>
            <person name="Chapman J."/>
            <person name="Fahey B."/>
            <person name="Gauthier M.E."/>
            <person name="Mitros T."/>
            <person name="Richards G.S."/>
            <person name="Conaco C."/>
            <person name="Dacre M."/>
            <person name="Hellsten U."/>
            <person name="Larroux C."/>
            <person name="Putnam N.H."/>
            <person name="Stanke M."/>
            <person name="Adamska M."/>
            <person name="Darling A."/>
            <person name="Degnan S.M."/>
            <person name="Oakley T.H."/>
            <person name="Plachetzki D.C."/>
            <person name="Zhai Y."/>
            <person name="Adamski M."/>
            <person name="Calcino A."/>
            <person name="Cummins S.F."/>
            <person name="Goodstein D.M."/>
            <person name="Harris C."/>
            <person name="Jackson D.J."/>
            <person name="Leys S.P."/>
            <person name="Shu S."/>
            <person name="Woodcroft B.J."/>
            <person name="Vervoort M."/>
            <person name="Kosik K.S."/>
            <person name="Manning G."/>
            <person name="Degnan B.M."/>
            <person name="Rokhsar D.S."/>
        </authorList>
    </citation>
    <scope>NUCLEOTIDE SEQUENCE [LARGE SCALE GENOMIC DNA]</scope>
</reference>
<feature type="region of interest" description="Disordered" evidence="13">
    <location>
        <begin position="421"/>
        <end position="472"/>
    </location>
</feature>